<dbReference type="RefSeq" id="WP_161436437.1">
    <property type="nucleotide sequence ID" value="NZ_WXYO01000007.1"/>
</dbReference>
<comment type="subcellular location">
    <subcellularLocation>
        <location evidence="5">Cytoplasm</location>
    </subcellularLocation>
</comment>
<gene>
    <name evidence="5" type="primary">coaE</name>
    <name evidence="7" type="ORF">GTQ38_15365</name>
</gene>
<organism evidence="7 8">
    <name type="scientific">Poritiphilus flavus</name>
    <dbReference type="NCBI Taxonomy" id="2697053"/>
    <lineage>
        <taxon>Bacteria</taxon>
        <taxon>Pseudomonadati</taxon>
        <taxon>Bacteroidota</taxon>
        <taxon>Flavobacteriia</taxon>
        <taxon>Flavobacteriales</taxon>
        <taxon>Flavobacteriaceae</taxon>
        <taxon>Poritiphilus</taxon>
    </lineage>
</organism>
<dbReference type="PANTHER" id="PTHR10695">
    <property type="entry name" value="DEPHOSPHO-COA KINASE-RELATED"/>
    <property type="match status" value="1"/>
</dbReference>
<keyword evidence="5" id="KW-0963">Cytoplasm</keyword>
<keyword evidence="4 5" id="KW-0173">Coenzyme A biosynthesis</keyword>
<dbReference type="EMBL" id="WXYO01000007">
    <property type="protein sequence ID" value="NAS13391.1"/>
    <property type="molecule type" value="Genomic_DNA"/>
</dbReference>
<protein>
    <recommendedName>
        <fullName evidence="5 6">Dephospho-CoA kinase</fullName>
        <ecNumber evidence="5 6">2.7.1.24</ecNumber>
    </recommendedName>
    <alternativeName>
        <fullName evidence="5">Dephosphocoenzyme A kinase</fullName>
    </alternativeName>
</protein>
<proteinExistence type="inferred from homology"/>
<feature type="binding site" evidence="5">
    <location>
        <begin position="11"/>
        <end position="16"/>
    </location>
    <ligand>
        <name>ATP</name>
        <dbReference type="ChEBI" id="CHEBI:30616"/>
    </ligand>
</feature>
<evidence type="ECO:0000256" key="4">
    <source>
        <dbReference type="ARBA" id="ARBA00022993"/>
    </source>
</evidence>
<dbReference type="GO" id="GO:0015937">
    <property type="term" value="P:coenzyme A biosynthetic process"/>
    <property type="evidence" value="ECO:0007669"/>
    <property type="project" value="UniProtKB-UniRule"/>
</dbReference>
<dbReference type="SUPFAM" id="SSF52540">
    <property type="entry name" value="P-loop containing nucleoside triphosphate hydrolases"/>
    <property type="match status" value="1"/>
</dbReference>
<dbReference type="GO" id="GO:0005737">
    <property type="term" value="C:cytoplasm"/>
    <property type="evidence" value="ECO:0007669"/>
    <property type="project" value="UniProtKB-SubCell"/>
</dbReference>
<dbReference type="InterPro" id="IPR027417">
    <property type="entry name" value="P-loop_NTPase"/>
</dbReference>
<dbReference type="Gene3D" id="3.40.50.300">
    <property type="entry name" value="P-loop containing nucleotide triphosphate hydrolases"/>
    <property type="match status" value="1"/>
</dbReference>
<comment type="function">
    <text evidence="5">Catalyzes the phosphorylation of the 3'-hydroxyl group of dephosphocoenzyme A to form coenzyme A.</text>
</comment>
<evidence type="ECO:0000256" key="1">
    <source>
        <dbReference type="ARBA" id="ARBA00009018"/>
    </source>
</evidence>
<comment type="pathway">
    <text evidence="5">Cofactor biosynthesis; coenzyme A biosynthesis; CoA from (R)-pantothenate: step 5/5.</text>
</comment>
<evidence type="ECO:0000313" key="7">
    <source>
        <dbReference type="EMBL" id="NAS13391.1"/>
    </source>
</evidence>
<comment type="caution">
    <text evidence="7">The sequence shown here is derived from an EMBL/GenBank/DDBJ whole genome shotgun (WGS) entry which is preliminary data.</text>
</comment>
<keyword evidence="8" id="KW-1185">Reference proteome</keyword>
<dbReference type="NCBIfam" id="TIGR00152">
    <property type="entry name" value="dephospho-CoA kinase"/>
    <property type="match status" value="1"/>
</dbReference>
<dbReference type="UniPathway" id="UPA00241">
    <property type="reaction ID" value="UER00356"/>
</dbReference>
<dbReference type="CDD" id="cd02022">
    <property type="entry name" value="DPCK"/>
    <property type="match status" value="1"/>
</dbReference>
<comment type="catalytic activity">
    <reaction evidence="5">
        <text>3'-dephospho-CoA + ATP = ADP + CoA + H(+)</text>
        <dbReference type="Rhea" id="RHEA:18245"/>
        <dbReference type="ChEBI" id="CHEBI:15378"/>
        <dbReference type="ChEBI" id="CHEBI:30616"/>
        <dbReference type="ChEBI" id="CHEBI:57287"/>
        <dbReference type="ChEBI" id="CHEBI:57328"/>
        <dbReference type="ChEBI" id="CHEBI:456216"/>
        <dbReference type="EC" id="2.7.1.24"/>
    </reaction>
</comment>
<keyword evidence="5 7" id="KW-0418">Kinase</keyword>
<sequence>MMIIGLTGGIGSGKTTVSKIFRSLGVPVYDSDKEAKELMVASEEVVKAIKALFGSEAYKGKKLNKNYIAERVFNDKELLGQLNAIVHPAVKKHFLSWAKKQNAAYVIQEAAILFENGSYVNYDKMILVTAPKKERIRRIMARDGSTEDQILARMKNQWSDRKKRGLADFVIENKSLEKTKSAVAKIHAELAKTSGSAKF</sequence>
<accession>A0A6L9EFD1</accession>
<comment type="similarity">
    <text evidence="1 5">Belongs to the CoaE family.</text>
</comment>
<keyword evidence="5 7" id="KW-0808">Transferase</keyword>
<keyword evidence="2 5" id="KW-0547">Nucleotide-binding</keyword>
<evidence type="ECO:0000256" key="5">
    <source>
        <dbReference type="HAMAP-Rule" id="MF_00376"/>
    </source>
</evidence>
<dbReference type="InterPro" id="IPR001977">
    <property type="entry name" value="Depp_CoAkinase"/>
</dbReference>
<dbReference type="GO" id="GO:0005524">
    <property type="term" value="F:ATP binding"/>
    <property type="evidence" value="ECO:0007669"/>
    <property type="project" value="UniProtKB-UniRule"/>
</dbReference>
<dbReference type="Pfam" id="PF01121">
    <property type="entry name" value="CoaE"/>
    <property type="match status" value="1"/>
</dbReference>
<name>A0A6L9EFD1_9FLAO</name>
<dbReference type="PANTHER" id="PTHR10695:SF46">
    <property type="entry name" value="BIFUNCTIONAL COENZYME A SYNTHASE-RELATED"/>
    <property type="match status" value="1"/>
</dbReference>
<evidence type="ECO:0000256" key="6">
    <source>
        <dbReference type="NCBIfam" id="TIGR00152"/>
    </source>
</evidence>
<evidence type="ECO:0000256" key="2">
    <source>
        <dbReference type="ARBA" id="ARBA00022741"/>
    </source>
</evidence>
<dbReference type="HAMAP" id="MF_00376">
    <property type="entry name" value="Dephospho_CoA_kinase"/>
    <property type="match status" value="1"/>
</dbReference>
<reference evidence="7 8" key="1">
    <citation type="submission" date="2020-01" db="EMBL/GenBank/DDBJ databases">
        <title>Bacteria diversity of Porities sp.</title>
        <authorList>
            <person name="Wang G."/>
        </authorList>
    </citation>
    <scope>NUCLEOTIDE SEQUENCE [LARGE SCALE GENOMIC DNA]</scope>
    <source>
        <strain evidence="7 8">R33</strain>
    </source>
</reference>
<dbReference type="PROSITE" id="PS51219">
    <property type="entry name" value="DPCK"/>
    <property type="match status" value="1"/>
</dbReference>
<dbReference type="EC" id="2.7.1.24" evidence="5 6"/>
<dbReference type="GO" id="GO:0004140">
    <property type="term" value="F:dephospho-CoA kinase activity"/>
    <property type="evidence" value="ECO:0007669"/>
    <property type="project" value="UniProtKB-UniRule"/>
</dbReference>
<evidence type="ECO:0000313" key="8">
    <source>
        <dbReference type="Proteomes" id="UP000475249"/>
    </source>
</evidence>
<dbReference type="AlphaFoldDB" id="A0A6L9EFD1"/>
<dbReference type="Proteomes" id="UP000475249">
    <property type="component" value="Unassembled WGS sequence"/>
</dbReference>
<keyword evidence="3 5" id="KW-0067">ATP-binding</keyword>
<evidence type="ECO:0000256" key="3">
    <source>
        <dbReference type="ARBA" id="ARBA00022840"/>
    </source>
</evidence>